<feature type="domain" description="TonB C-terminal" evidence="6">
    <location>
        <begin position="200"/>
        <end position="262"/>
    </location>
</feature>
<dbReference type="NCBIfam" id="TIGR01352">
    <property type="entry name" value="tonB_Cterm"/>
    <property type="match status" value="1"/>
</dbReference>
<dbReference type="InterPro" id="IPR006260">
    <property type="entry name" value="TonB/TolA_C"/>
</dbReference>
<evidence type="ECO:0000313" key="7">
    <source>
        <dbReference type="EMBL" id="SFP87856.1"/>
    </source>
</evidence>
<dbReference type="InterPro" id="IPR011652">
    <property type="entry name" value="MORN_2"/>
</dbReference>
<dbReference type="AlphaFoldDB" id="A0A1I5TZX3"/>
<dbReference type="Pfam" id="PF07661">
    <property type="entry name" value="MORN_2"/>
    <property type="match status" value="2"/>
</dbReference>
<accession>A0A1I5TZX3</accession>
<dbReference type="GO" id="GO:0016020">
    <property type="term" value="C:membrane"/>
    <property type="evidence" value="ECO:0007669"/>
    <property type="project" value="UniProtKB-SubCell"/>
</dbReference>
<protein>
    <submittedName>
        <fullName evidence="7">Protein TonB</fullName>
    </submittedName>
</protein>
<organism evidence="7 8">
    <name type="scientific">Hymenobacter arizonensis</name>
    <name type="common">Siccationidurans arizonensis</name>
    <dbReference type="NCBI Taxonomy" id="1227077"/>
    <lineage>
        <taxon>Bacteria</taxon>
        <taxon>Pseudomonadati</taxon>
        <taxon>Bacteroidota</taxon>
        <taxon>Cytophagia</taxon>
        <taxon>Cytophagales</taxon>
        <taxon>Hymenobacteraceae</taxon>
        <taxon>Hymenobacter</taxon>
    </lineage>
</organism>
<feature type="chain" id="PRO_5011510597" evidence="5">
    <location>
        <begin position="21"/>
        <end position="284"/>
    </location>
</feature>
<dbReference type="Proteomes" id="UP000199029">
    <property type="component" value="Unassembled WGS sequence"/>
</dbReference>
<dbReference type="EMBL" id="FOXS01000001">
    <property type="protein sequence ID" value="SFP87856.1"/>
    <property type="molecule type" value="Genomic_DNA"/>
</dbReference>
<sequence length="284" mass="31728">MRNQLLAVGLLLTGPLASQAQALQVSKPAVFFTADFKRSTPEDSTAYCAETTFRDSVAGVSRIYYPSGKLKQYVPYSNVERGTVFGTITNWYEDGTMRSKEDYVGGQRHGELLTYYPDGSLRRREKYENGRGGVGVCYAPDGSQVPYFGYEQLPLYPGGQAGLMRELTTGILLNSNEALEMRRESLKAMQMVNKSWKLEVLVELQVGEDGRVTGAEIVKSNSHFLNNAALRAVAKLKRQFVPARLDGQVVKSNFVVPIFYTLNLPGGQSLDRSMMRRPIPFRDR</sequence>
<evidence type="ECO:0000256" key="2">
    <source>
        <dbReference type="ARBA" id="ARBA00022692"/>
    </source>
</evidence>
<name>A0A1I5TZX3_HYMAR</name>
<dbReference type="OrthoDB" id="9812355at2"/>
<evidence type="ECO:0000259" key="6">
    <source>
        <dbReference type="Pfam" id="PF03544"/>
    </source>
</evidence>
<evidence type="ECO:0000313" key="8">
    <source>
        <dbReference type="Proteomes" id="UP000199029"/>
    </source>
</evidence>
<proteinExistence type="predicted"/>
<dbReference type="GO" id="GO:0055085">
    <property type="term" value="P:transmembrane transport"/>
    <property type="evidence" value="ECO:0007669"/>
    <property type="project" value="InterPro"/>
</dbReference>
<evidence type="ECO:0000256" key="3">
    <source>
        <dbReference type="ARBA" id="ARBA00022989"/>
    </source>
</evidence>
<evidence type="ECO:0000256" key="4">
    <source>
        <dbReference type="ARBA" id="ARBA00023136"/>
    </source>
</evidence>
<keyword evidence="2" id="KW-0812">Transmembrane</keyword>
<keyword evidence="3" id="KW-1133">Transmembrane helix</keyword>
<gene>
    <name evidence="7" type="ORF">SAMN04515668_0654</name>
</gene>
<feature type="signal peptide" evidence="5">
    <location>
        <begin position="1"/>
        <end position="20"/>
    </location>
</feature>
<dbReference type="RefSeq" id="WP_092668897.1">
    <property type="nucleotide sequence ID" value="NZ_FOXS01000001.1"/>
</dbReference>
<dbReference type="Pfam" id="PF03544">
    <property type="entry name" value="TonB_C"/>
    <property type="match status" value="1"/>
</dbReference>
<keyword evidence="8" id="KW-1185">Reference proteome</keyword>
<dbReference type="Gene3D" id="2.20.110.10">
    <property type="entry name" value="Histone H3 K4-specific methyltransferase SET7/9 N-terminal domain"/>
    <property type="match status" value="1"/>
</dbReference>
<comment type="subcellular location">
    <subcellularLocation>
        <location evidence="1">Membrane</location>
        <topology evidence="1">Single-pass membrane protein</topology>
    </subcellularLocation>
</comment>
<keyword evidence="4" id="KW-0472">Membrane</keyword>
<evidence type="ECO:0000256" key="5">
    <source>
        <dbReference type="SAM" id="SignalP"/>
    </source>
</evidence>
<dbReference type="STRING" id="1227077.SAMN04515668_0654"/>
<reference evidence="8" key="1">
    <citation type="submission" date="2016-10" db="EMBL/GenBank/DDBJ databases">
        <authorList>
            <person name="Varghese N."/>
            <person name="Submissions S."/>
        </authorList>
    </citation>
    <scope>NUCLEOTIDE SEQUENCE [LARGE SCALE GENOMIC DNA]</scope>
    <source>
        <strain evidence="8">OR362-8,ATCC BAA-1266,JCM 13504</strain>
    </source>
</reference>
<dbReference type="SUPFAM" id="SSF82185">
    <property type="entry name" value="Histone H3 K4-specific methyltransferase SET7/9 N-terminal domain"/>
    <property type="match status" value="1"/>
</dbReference>
<evidence type="ECO:0000256" key="1">
    <source>
        <dbReference type="ARBA" id="ARBA00004167"/>
    </source>
</evidence>
<dbReference type="InterPro" id="IPR037682">
    <property type="entry name" value="TonB_C"/>
</dbReference>
<dbReference type="SUPFAM" id="SSF74653">
    <property type="entry name" value="TolA/TonB C-terminal domain"/>
    <property type="match status" value="1"/>
</dbReference>
<dbReference type="Gene3D" id="3.30.1150.10">
    <property type="match status" value="1"/>
</dbReference>
<keyword evidence="5" id="KW-0732">Signal</keyword>